<sequence>MIKKLFGHTAIYGLAPQVPKIAQFFVLPIITQDLTELDFGIAGLLTAYTAAISVLSFLGLRIILVNTYYKSPFHFKWAWRQIYGFLTIWNFFYAFLLSLLIYIIIPEAASENKWLIILINVGPLVVFGPVSTIGTTYYQLKQDPIQVGLRTAVFGILSVLLNLYFISYLKLGYMGWFWSTFISSILSNASYYYPINFKVKITPILNFKWRSIKKYLKVSLPTVPHYYSGYLLNSSDKMVMDIVGVNTNDIGKYSAAYTVGNMIQQIGTAAGLAVGPLMMQAYKKGADLEARNLVFLLQISFLTLTFLMSIWLKEIFSFLIRNDTLSQMYGLGIIIIMGYNYRPMYLGSNNKLFYLEKTNVIWKVTFMAGLINVISNFILIPILGFRIAAYTTFASLMFMGYIGYYLKVFKQINEVNYYPLRWLILTCLLSIIAYYTVELNLVYKFLISLLGFGVFVIAVINFRKKANGVKRKN</sequence>
<feature type="transmembrane region" description="Helical" evidence="6">
    <location>
        <begin position="324"/>
        <end position="341"/>
    </location>
</feature>
<evidence type="ECO:0000256" key="1">
    <source>
        <dbReference type="ARBA" id="ARBA00004651"/>
    </source>
</evidence>
<feature type="transmembrane region" description="Helical" evidence="6">
    <location>
        <begin position="85"/>
        <end position="105"/>
    </location>
</feature>
<dbReference type="RefSeq" id="WP_380806113.1">
    <property type="nucleotide sequence ID" value="NZ_JBHUIV010000025.1"/>
</dbReference>
<reference evidence="8" key="1">
    <citation type="journal article" date="2019" name="Int. J. Syst. Evol. Microbiol.">
        <title>The Global Catalogue of Microorganisms (GCM) 10K type strain sequencing project: providing services to taxonomists for standard genome sequencing and annotation.</title>
        <authorList>
            <consortium name="The Broad Institute Genomics Platform"/>
            <consortium name="The Broad Institute Genome Sequencing Center for Infectious Disease"/>
            <person name="Wu L."/>
            <person name="Ma J."/>
        </authorList>
    </citation>
    <scope>NUCLEOTIDE SEQUENCE [LARGE SCALE GENOMIC DNA]</scope>
    <source>
        <strain evidence="8">KCTC 19812</strain>
    </source>
</reference>
<feature type="transmembrane region" description="Helical" evidence="6">
    <location>
        <begin position="117"/>
        <end position="140"/>
    </location>
</feature>
<name>A0ABW5BFL2_9BACT</name>
<feature type="transmembrane region" description="Helical" evidence="6">
    <location>
        <begin position="441"/>
        <end position="462"/>
    </location>
</feature>
<keyword evidence="5 6" id="KW-0472">Membrane</keyword>
<dbReference type="PANTHER" id="PTHR30250:SF11">
    <property type="entry name" value="O-ANTIGEN TRANSPORTER-RELATED"/>
    <property type="match status" value="1"/>
</dbReference>
<feature type="transmembrane region" description="Helical" evidence="6">
    <location>
        <begin position="41"/>
        <end position="64"/>
    </location>
</feature>
<protein>
    <submittedName>
        <fullName evidence="7">Lipopolysaccharide biosynthesis protein</fullName>
    </submittedName>
</protein>
<gene>
    <name evidence="7" type="ORF">ACFSKV_18290</name>
</gene>
<keyword evidence="8" id="KW-1185">Reference proteome</keyword>
<organism evidence="7 8">
    <name type="scientific">Shivajiella indica</name>
    <dbReference type="NCBI Taxonomy" id="872115"/>
    <lineage>
        <taxon>Bacteria</taxon>
        <taxon>Pseudomonadati</taxon>
        <taxon>Bacteroidota</taxon>
        <taxon>Cytophagia</taxon>
        <taxon>Cytophagales</taxon>
        <taxon>Cyclobacteriaceae</taxon>
        <taxon>Shivajiella</taxon>
    </lineage>
</organism>
<evidence type="ECO:0000256" key="4">
    <source>
        <dbReference type="ARBA" id="ARBA00022989"/>
    </source>
</evidence>
<feature type="transmembrane region" description="Helical" evidence="6">
    <location>
        <begin position="173"/>
        <end position="193"/>
    </location>
</feature>
<evidence type="ECO:0000256" key="6">
    <source>
        <dbReference type="SAM" id="Phobius"/>
    </source>
</evidence>
<dbReference type="InterPro" id="IPR050833">
    <property type="entry name" value="Poly_Biosynth_Transport"/>
</dbReference>
<dbReference type="Proteomes" id="UP001597414">
    <property type="component" value="Unassembled WGS sequence"/>
</dbReference>
<comment type="caution">
    <text evidence="7">The sequence shown here is derived from an EMBL/GenBank/DDBJ whole genome shotgun (WGS) entry which is preliminary data.</text>
</comment>
<evidence type="ECO:0000256" key="5">
    <source>
        <dbReference type="ARBA" id="ARBA00023136"/>
    </source>
</evidence>
<feature type="transmembrane region" description="Helical" evidence="6">
    <location>
        <begin position="147"/>
        <end position="167"/>
    </location>
</feature>
<accession>A0ABW5BFL2</accession>
<proteinExistence type="predicted"/>
<keyword evidence="3 6" id="KW-0812">Transmembrane</keyword>
<evidence type="ECO:0000313" key="8">
    <source>
        <dbReference type="Proteomes" id="UP001597414"/>
    </source>
</evidence>
<feature type="transmembrane region" description="Helical" evidence="6">
    <location>
        <begin position="387"/>
        <end position="406"/>
    </location>
</feature>
<comment type="subcellular location">
    <subcellularLocation>
        <location evidence="1">Cell membrane</location>
        <topology evidence="1">Multi-pass membrane protein</topology>
    </subcellularLocation>
</comment>
<evidence type="ECO:0000313" key="7">
    <source>
        <dbReference type="EMBL" id="MFD2203536.1"/>
    </source>
</evidence>
<keyword evidence="2" id="KW-1003">Cell membrane</keyword>
<keyword evidence="4 6" id="KW-1133">Transmembrane helix</keyword>
<feature type="transmembrane region" description="Helical" evidence="6">
    <location>
        <begin position="418"/>
        <end position="435"/>
    </location>
</feature>
<feature type="transmembrane region" description="Helical" evidence="6">
    <location>
        <begin position="293"/>
        <end position="312"/>
    </location>
</feature>
<dbReference type="EMBL" id="JBHUIV010000025">
    <property type="protein sequence ID" value="MFD2203536.1"/>
    <property type="molecule type" value="Genomic_DNA"/>
</dbReference>
<evidence type="ECO:0000256" key="2">
    <source>
        <dbReference type="ARBA" id="ARBA00022475"/>
    </source>
</evidence>
<evidence type="ECO:0000256" key="3">
    <source>
        <dbReference type="ARBA" id="ARBA00022692"/>
    </source>
</evidence>
<dbReference type="PANTHER" id="PTHR30250">
    <property type="entry name" value="PST FAMILY PREDICTED COLANIC ACID TRANSPORTER"/>
    <property type="match status" value="1"/>
</dbReference>
<feature type="transmembrane region" description="Helical" evidence="6">
    <location>
        <begin position="361"/>
        <end position="381"/>
    </location>
</feature>